<sequence>MNLIGTPQEIIKTAEYLKGEFEMKDLGKTKYCLGLQIEHHPNGILVHQSAYIEKILKRFYMDNAHPLSTPMVGHPLDTNKDPFRPKEDDEIILGPEVPYLSAIGALLYLAQCNRPDIAFSVNLLARYSLAPTRRHWNGIKHILRYLHGTTDMGLFYSYEPSNGPNLVGYADSGYLSDPHKGRSQTGYVFTCGNTAISWRSTKQTLVATSSNHAEILALPEASRECVWLRSLVHHIRKTCDLSSTTKAPTIMYEDNAACIAQIKEGFIKGDITKHIPPKFFYPYELQKNQEIEVKQIRSQDNLADLFTKALPKSIFQKLVYVCTSVAPLACLGMVQNIKIMPWPMPLAKGLTLGHSKCDRDIQKHNFKTTSILEEGLTEFDAL</sequence>
<proteinExistence type="predicted"/>
<dbReference type="Proteomes" id="UP000515124">
    <property type="component" value="Unplaced"/>
</dbReference>
<name>A0A6P5S0R9_PRUAV</name>
<keyword evidence="2" id="KW-1185">Reference proteome</keyword>
<dbReference type="CDD" id="cd09272">
    <property type="entry name" value="RNase_HI_RT_Ty1"/>
    <property type="match status" value="1"/>
</dbReference>
<accession>A0A6P5S0R9</accession>
<feature type="domain" description="Reverse transcriptase Ty1/copia-type" evidence="1">
    <location>
        <begin position="12"/>
        <end position="72"/>
    </location>
</feature>
<dbReference type="KEGG" id="pavi:110752729"/>
<protein>
    <submittedName>
        <fullName evidence="3">Uncharacterized protein LOC110752729</fullName>
    </submittedName>
</protein>
<evidence type="ECO:0000313" key="2">
    <source>
        <dbReference type="Proteomes" id="UP000515124"/>
    </source>
</evidence>
<dbReference type="RefSeq" id="XP_021809139.1">
    <property type="nucleotide sequence ID" value="XM_021953447.1"/>
</dbReference>
<dbReference type="GeneID" id="110752729"/>
<dbReference type="AlphaFoldDB" id="A0A6P5S0R9"/>
<evidence type="ECO:0000259" key="1">
    <source>
        <dbReference type="Pfam" id="PF07727"/>
    </source>
</evidence>
<dbReference type="PANTHER" id="PTHR11439">
    <property type="entry name" value="GAG-POL-RELATED RETROTRANSPOSON"/>
    <property type="match status" value="1"/>
</dbReference>
<evidence type="ECO:0000313" key="3">
    <source>
        <dbReference type="RefSeq" id="XP_021809139.1"/>
    </source>
</evidence>
<gene>
    <name evidence="3" type="primary">LOC110752729</name>
</gene>
<dbReference type="PANTHER" id="PTHR11439:SF467">
    <property type="entry name" value="INTEGRASE CATALYTIC DOMAIN-CONTAINING PROTEIN"/>
    <property type="match status" value="1"/>
</dbReference>
<organism evidence="2 3">
    <name type="scientific">Prunus avium</name>
    <name type="common">Cherry</name>
    <name type="synonym">Cerasus avium</name>
    <dbReference type="NCBI Taxonomy" id="42229"/>
    <lineage>
        <taxon>Eukaryota</taxon>
        <taxon>Viridiplantae</taxon>
        <taxon>Streptophyta</taxon>
        <taxon>Embryophyta</taxon>
        <taxon>Tracheophyta</taxon>
        <taxon>Spermatophyta</taxon>
        <taxon>Magnoliopsida</taxon>
        <taxon>eudicotyledons</taxon>
        <taxon>Gunneridae</taxon>
        <taxon>Pentapetalae</taxon>
        <taxon>rosids</taxon>
        <taxon>fabids</taxon>
        <taxon>Rosales</taxon>
        <taxon>Rosaceae</taxon>
        <taxon>Amygdaloideae</taxon>
        <taxon>Amygdaleae</taxon>
        <taxon>Prunus</taxon>
    </lineage>
</organism>
<reference evidence="3" key="1">
    <citation type="submission" date="2025-08" db="UniProtKB">
        <authorList>
            <consortium name="RefSeq"/>
        </authorList>
    </citation>
    <scope>IDENTIFICATION</scope>
</reference>
<dbReference type="Pfam" id="PF07727">
    <property type="entry name" value="RVT_2"/>
    <property type="match status" value="1"/>
</dbReference>
<dbReference type="InterPro" id="IPR013103">
    <property type="entry name" value="RVT_2"/>
</dbReference>